<keyword evidence="1" id="KW-1185">Reference proteome</keyword>
<dbReference type="AlphaFoldDB" id="A0A914QVV2"/>
<dbReference type="Proteomes" id="UP000887578">
    <property type="component" value="Unplaced"/>
</dbReference>
<sequence length="223" mass="26288">MGKRLIYTYLTDEEDCQKRHRSKLYFYVDAESFPVVRITPLILNLIQELPSKLDDALEKKIPVIVFCDNYSVICAVKKGGEKYSFLDGWNGLYGHDAAMYVDGLHRLHGLEAKKMKKDNPTHCINNLIELMSTEDLYDINDPIFKDHGPNEKFDYREQILCFYMLKFLEEHFKVIQDETGKKIEEIAIWPVFNDKTAFKERILLYSEELEDIKFNFLELDLPE</sequence>
<organism evidence="1 2">
    <name type="scientific">Panagrolaimus davidi</name>
    <dbReference type="NCBI Taxonomy" id="227884"/>
    <lineage>
        <taxon>Eukaryota</taxon>
        <taxon>Metazoa</taxon>
        <taxon>Ecdysozoa</taxon>
        <taxon>Nematoda</taxon>
        <taxon>Chromadorea</taxon>
        <taxon>Rhabditida</taxon>
        <taxon>Tylenchina</taxon>
        <taxon>Panagrolaimomorpha</taxon>
        <taxon>Panagrolaimoidea</taxon>
        <taxon>Panagrolaimidae</taxon>
        <taxon>Panagrolaimus</taxon>
    </lineage>
</organism>
<protein>
    <submittedName>
        <fullName evidence="2">Uncharacterized protein</fullName>
    </submittedName>
</protein>
<name>A0A914QVV2_9BILA</name>
<reference evidence="2" key="1">
    <citation type="submission" date="2022-11" db="UniProtKB">
        <authorList>
            <consortium name="WormBaseParasite"/>
        </authorList>
    </citation>
    <scope>IDENTIFICATION</scope>
</reference>
<proteinExistence type="predicted"/>
<accession>A0A914QVV2</accession>
<evidence type="ECO:0000313" key="2">
    <source>
        <dbReference type="WBParaSite" id="PDA_v2.g3210.t1"/>
    </source>
</evidence>
<dbReference type="WBParaSite" id="PDA_v2.g3210.t1">
    <property type="protein sequence ID" value="PDA_v2.g3210.t1"/>
    <property type="gene ID" value="PDA_v2.g3210"/>
</dbReference>
<evidence type="ECO:0000313" key="1">
    <source>
        <dbReference type="Proteomes" id="UP000887578"/>
    </source>
</evidence>